<dbReference type="EMBL" id="BRYB01000476">
    <property type="protein sequence ID" value="GMI30765.1"/>
    <property type="molecule type" value="Genomic_DNA"/>
</dbReference>
<dbReference type="Gene3D" id="3.40.30.10">
    <property type="entry name" value="Glutaredoxin"/>
    <property type="match status" value="1"/>
</dbReference>
<keyword evidence="6" id="KW-1185">Reference proteome</keyword>
<reference evidence="5 6" key="1">
    <citation type="journal article" date="2023" name="Commun. Biol.">
        <title>Genome analysis of Parmales, the sister group of diatoms, reveals the evolutionary specialization of diatoms from phago-mixotrophs to photoautotrophs.</title>
        <authorList>
            <person name="Ban H."/>
            <person name="Sato S."/>
            <person name="Yoshikawa S."/>
            <person name="Yamada K."/>
            <person name="Nakamura Y."/>
            <person name="Ichinomiya M."/>
            <person name="Sato N."/>
            <person name="Blanc-Mathieu R."/>
            <person name="Endo H."/>
            <person name="Kuwata A."/>
            <person name="Ogata H."/>
        </authorList>
    </citation>
    <scope>NUCLEOTIDE SEQUENCE [LARGE SCALE GENOMIC DNA]</scope>
</reference>
<dbReference type="Proteomes" id="UP001165060">
    <property type="component" value="Unassembled WGS sequence"/>
</dbReference>
<gene>
    <name evidence="5" type="ORF">TeGR_g7625</name>
</gene>
<evidence type="ECO:0000313" key="6">
    <source>
        <dbReference type="Proteomes" id="UP001165060"/>
    </source>
</evidence>
<sequence length="186" mass="19502">MVLPRLLALLLLLPCSLSFLPAPAAFLPPSALSAKAKFGSFDEMLATFEEPVLVDFHALWCGPCQMMSKELSALGDSMQGILKVAKVDTDKYPALSEKYKIDGLPTCILFKDGKPVHKMVGMMTTSQLKLELAPHLDSPTSASQGKPAASEAAPSCPPPTSCPPPPSCPPTTSSEAPPASCPPPSA</sequence>
<evidence type="ECO:0000313" key="5">
    <source>
        <dbReference type="EMBL" id="GMI30765.1"/>
    </source>
</evidence>
<evidence type="ECO:0000259" key="4">
    <source>
        <dbReference type="PROSITE" id="PS51352"/>
    </source>
</evidence>
<evidence type="ECO:0000256" key="3">
    <source>
        <dbReference type="SAM" id="SignalP"/>
    </source>
</evidence>
<feature type="region of interest" description="Disordered" evidence="2">
    <location>
        <begin position="136"/>
        <end position="186"/>
    </location>
</feature>
<dbReference type="InterPro" id="IPR017937">
    <property type="entry name" value="Thioredoxin_CS"/>
</dbReference>
<proteinExistence type="predicted"/>
<name>A0ABQ6MRH5_9STRA</name>
<dbReference type="CDD" id="cd02947">
    <property type="entry name" value="TRX_family"/>
    <property type="match status" value="1"/>
</dbReference>
<feature type="chain" id="PRO_5046573778" description="Thioredoxin domain-containing protein" evidence="3">
    <location>
        <begin position="19"/>
        <end position="186"/>
    </location>
</feature>
<dbReference type="PANTHER" id="PTHR45663:SF15">
    <property type="entry name" value="THIOREDOXIN Y1, CHLOROPLASTIC"/>
    <property type="match status" value="1"/>
</dbReference>
<evidence type="ECO:0000256" key="1">
    <source>
        <dbReference type="ARBA" id="ARBA00023157"/>
    </source>
</evidence>
<dbReference type="Pfam" id="PF00085">
    <property type="entry name" value="Thioredoxin"/>
    <property type="match status" value="1"/>
</dbReference>
<organism evidence="5 6">
    <name type="scientific">Tetraparma gracilis</name>
    <dbReference type="NCBI Taxonomy" id="2962635"/>
    <lineage>
        <taxon>Eukaryota</taxon>
        <taxon>Sar</taxon>
        <taxon>Stramenopiles</taxon>
        <taxon>Ochrophyta</taxon>
        <taxon>Bolidophyceae</taxon>
        <taxon>Parmales</taxon>
        <taxon>Triparmaceae</taxon>
        <taxon>Tetraparma</taxon>
    </lineage>
</organism>
<accession>A0ABQ6MRH5</accession>
<keyword evidence="3" id="KW-0732">Signal</keyword>
<feature type="compositionally biased region" description="Pro residues" evidence="2">
    <location>
        <begin position="155"/>
        <end position="169"/>
    </location>
</feature>
<dbReference type="PROSITE" id="PS00194">
    <property type="entry name" value="THIOREDOXIN_1"/>
    <property type="match status" value="1"/>
</dbReference>
<dbReference type="PANTHER" id="PTHR45663">
    <property type="entry name" value="GEO12009P1"/>
    <property type="match status" value="1"/>
</dbReference>
<dbReference type="SUPFAM" id="SSF52833">
    <property type="entry name" value="Thioredoxin-like"/>
    <property type="match status" value="1"/>
</dbReference>
<dbReference type="PRINTS" id="PR00421">
    <property type="entry name" value="THIOREDOXIN"/>
</dbReference>
<dbReference type="InterPro" id="IPR036249">
    <property type="entry name" value="Thioredoxin-like_sf"/>
</dbReference>
<dbReference type="InterPro" id="IPR013766">
    <property type="entry name" value="Thioredoxin_domain"/>
</dbReference>
<feature type="signal peptide" evidence="3">
    <location>
        <begin position="1"/>
        <end position="18"/>
    </location>
</feature>
<comment type="caution">
    <text evidence="5">The sequence shown here is derived from an EMBL/GenBank/DDBJ whole genome shotgun (WGS) entry which is preliminary data.</text>
</comment>
<keyword evidence="1" id="KW-1015">Disulfide bond</keyword>
<protein>
    <recommendedName>
        <fullName evidence="4">Thioredoxin domain-containing protein</fullName>
    </recommendedName>
</protein>
<evidence type="ECO:0000256" key="2">
    <source>
        <dbReference type="SAM" id="MobiDB-lite"/>
    </source>
</evidence>
<feature type="domain" description="Thioredoxin" evidence="4">
    <location>
        <begin position="16"/>
        <end position="137"/>
    </location>
</feature>
<dbReference type="PROSITE" id="PS51352">
    <property type="entry name" value="THIOREDOXIN_2"/>
    <property type="match status" value="1"/>
</dbReference>